<reference evidence="3" key="2">
    <citation type="submission" date="2018-07" db="EMBL/GenBank/DDBJ databases">
        <authorList>
            <consortium name="NCBI Pathogen Detection Project"/>
        </authorList>
    </citation>
    <scope>NUCLEOTIDE SEQUENCE</scope>
    <source>
        <strain evidence="3">2584-68</strain>
    </source>
</reference>
<keyword evidence="1" id="KW-0175">Coiled coil</keyword>
<keyword evidence="2" id="KW-0812">Transmembrane</keyword>
<evidence type="ECO:0000313" key="3">
    <source>
        <dbReference type="EMBL" id="HAE7766806.1"/>
    </source>
</evidence>
<feature type="transmembrane region" description="Helical" evidence="2">
    <location>
        <begin position="12"/>
        <end position="33"/>
    </location>
</feature>
<feature type="coiled-coil region" evidence="1">
    <location>
        <begin position="85"/>
        <end position="123"/>
    </location>
</feature>
<accession>A0A736R8M8</accession>
<evidence type="ECO:0000256" key="1">
    <source>
        <dbReference type="SAM" id="Coils"/>
    </source>
</evidence>
<sequence>MWSAALTILKDNWRSLLAVAVLVGGGVWFGMFITSNELDEQALAFSQEKQKLTDDFNTQKGQWDKERITAASNYAADLLAALNSQKAWQNKADALSRQLAKKEQEHTRTVNDLKRRLNDALESDGGTYTGIGPASLQLWRESLGYPGAESLTAGNGLSEAASGAAGNSGNASGTGGGLSPAGIINHSGEYGKWCLLMRDRLQALNDFYNKE</sequence>
<dbReference type="AlphaFoldDB" id="A0A736R8M8"/>
<keyword evidence="2" id="KW-0472">Membrane</keyword>
<name>A0A736R8M8_SALHO</name>
<proteinExistence type="predicted"/>
<organism evidence="3">
    <name type="scientific">Salmonella enterica subsp. houtenae serovar 45:g,z51:-</name>
    <dbReference type="NCBI Taxonomy" id="1967611"/>
    <lineage>
        <taxon>Bacteria</taxon>
        <taxon>Pseudomonadati</taxon>
        <taxon>Pseudomonadota</taxon>
        <taxon>Gammaproteobacteria</taxon>
        <taxon>Enterobacterales</taxon>
        <taxon>Enterobacteriaceae</taxon>
        <taxon>Salmonella</taxon>
    </lineage>
</organism>
<comment type="caution">
    <text evidence="3">The sequence shown here is derived from an EMBL/GenBank/DDBJ whole genome shotgun (WGS) entry which is preliminary data.</text>
</comment>
<evidence type="ECO:0000256" key="2">
    <source>
        <dbReference type="SAM" id="Phobius"/>
    </source>
</evidence>
<reference evidence="3" key="1">
    <citation type="journal article" date="2018" name="Genome Biol.">
        <title>SKESA: strategic k-mer extension for scrupulous assemblies.</title>
        <authorList>
            <person name="Souvorov A."/>
            <person name="Agarwala R."/>
            <person name="Lipman D.J."/>
        </authorList>
    </citation>
    <scope>NUCLEOTIDE SEQUENCE</scope>
    <source>
        <strain evidence="3">2584-68</strain>
    </source>
</reference>
<gene>
    <name evidence="3" type="ORF">GNB58_003846</name>
</gene>
<keyword evidence="2" id="KW-1133">Transmembrane helix</keyword>
<dbReference type="EMBL" id="DAATAH010000057">
    <property type="protein sequence ID" value="HAE7766806.1"/>
    <property type="molecule type" value="Genomic_DNA"/>
</dbReference>
<protein>
    <submittedName>
        <fullName evidence="3">Uncharacterized protein</fullName>
    </submittedName>
</protein>